<evidence type="ECO:0000259" key="5">
    <source>
        <dbReference type="PROSITE" id="PS01124"/>
    </source>
</evidence>
<keyword evidence="8" id="KW-1185">Reference proteome</keyword>
<dbReference type="RefSeq" id="WP_081825121.1">
    <property type="nucleotide sequence ID" value="NZ_BNAB01000006.1"/>
</dbReference>
<dbReference type="SUPFAM" id="SSF51215">
    <property type="entry name" value="Regulatory protein AraC"/>
    <property type="match status" value="1"/>
</dbReference>
<keyword evidence="2 7" id="KW-0238">DNA-binding</keyword>
<dbReference type="Gene3D" id="1.10.10.60">
    <property type="entry name" value="Homeodomain-like"/>
    <property type="match status" value="1"/>
</dbReference>
<dbReference type="AlphaFoldDB" id="A0AAN4UQL3"/>
<dbReference type="GO" id="GO:0003700">
    <property type="term" value="F:DNA-binding transcription factor activity"/>
    <property type="evidence" value="ECO:0007669"/>
    <property type="project" value="InterPro"/>
</dbReference>
<dbReference type="InterPro" id="IPR009057">
    <property type="entry name" value="Homeodomain-like_sf"/>
</dbReference>
<evidence type="ECO:0000256" key="3">
    <source>
        <dbReference type="ARBA" id="ARBA00023163"/>
    </source>
</evidence>
<dbReference type="PRINTS" id="PR00032">
    <property type="entry name" value="HTHARAC"/>
</dbReference>
<dbReference type="Pfam" id="PF12833">
    <property type="entry name" value="HTH_18"/>
    <property type="match status" value="1"/>
</dbReference>
<dbReference type="EMBL" id="FNOB01000007">
    <property type="protein sequence ID" value="SDW84817.1"/>
    <property type="molecule type" value="Genomic_DNA"/>
</dbReference>
<reference evidence="7 8" key="2">
    <citation type="submission" date="2016-10" db="EMBL/GenBank/DDBJ databases">
        <authorList>
            <person name="Varghese N."/>
            <person name="Submissions S."/>
        </authorList>
    </citation>
    <scope>NUCLEOTIDE SEQUENCE [LARGE SCALE GENOMIC DNA]</scope>
    <source>
        <strain evidence="7 8">DSM 24802</strain>
    </source>
</reference>
<dbReference type="EMBL" id="BNAB01000006">
    <property type="protein sequence ID" value="GHE01328.1"/>
    <property type="molecule type" value="Genomic_DNA"/>
</dbReference>
<dbReference type="Proteomes" id="UP000634647">
    <property type="component" value="Unassembled WGS sequence"/>
</dbReference>
<evidence type="ECO:0000313" key="7">
    <source>
        <dbReference type="EMBL" id="SDW84817.1"/>
    </source>
</evidence>
<dbReference type="InterPro" id="IPR037923">
    <property type="entry name" value="HTH-like"/>
</dbReference>
<dbReference type="PROSITE" id="PS01124">
    <property type="entry name" value="HTH_ARAC_FAMILY_2"/>
    <property type="match status" value="1"/>
</dbReference>
<evidence type="ECO:0000256" key="2">
    <source>
        <dbReference type="ARBA" id="ARBA00023125"/>
    </source>
</evidence>
<sequence length="282" mass="30440">MHDRANNPPTAATPSADGAPADPAPAQLRMIPIPRLAAHGRWRVEAMRSLNEPMLLWFTRGQGRITVSGVTRGYGPHNAIFLPAGVMHGFDVSSHVFGTAVFFGAARGLPLPETPLHLRIRDQQPQAELTGILDNIHRELEGGRPGYDRAAGHHLGLLGVWIERQVAAQDGAPAPDAAARLVARFTALVERDFRSGLGVADYAAALGVTPTHLTRVCRQCCGRSAHEIVQDRVLFEARKLLKETDLPVGEVSRALGFTTAAYFTRAFQNAVGKTPSAFRRGA</sequence>
<dbReference type="InterPro" id="IPR020449">
    <property type="entry name" value="Tscrpt_reg_AraC-type_HTH"/>
</dbReference>
<keyword evidence="1" id="KW-0805">Transcription regulation</keyword>
<organism evidence="6 9">
    <name type="scientific">Allgaiera indica</name>
    <dbReference type="NCBI Taxonomy" id="765699"/>
    <lineage>
        <taxon>Bacteria</taxon>
        <taxon>Pseudomonadati</taxon>
        <taxon>Pseudomonadota</taxon>
        <taxon>Alphaproteobacteria</taxon>
        <taxon>Rhodobacterales</taxon>
        <taxon>Paracoccaceae</taxon>
        <taxon>Allgaiera</taxon>
    </lineage>
</organism>
<evidence type="ECO:0000256" key="4">
    <source>
        <dbReference type="SAM" id="MobiDB-lite"/>
    </source>
</evidence>
<dbReference type="SMART" id="SM00342">
    <property type="entry name" value="HTH_ARAC"/>
    <property type="match status" value="1"/>
</dbReference>
<reference evidence="6" key="3">
    <citation type="submission" date="2023-06" db="EMBL/GenBank/DDBJ databases">
        <authorList>
            <person name="Sun Q."/>
            <person name="Zhou Y."/>
        </authorList>
    </citation>
    <scope>NUCLEOTIDE SEQUENCE</scope>
    <source>
        <strain evidence="6">CGMCC 1.10859</strain>
    </source>
</reference>
<accession>A0AAN4UQL3</accession>
<evidence type="ECO:0000313" key="8">
    <source>
        <dbReference type="Proteomes" id="UP000199541"/>
    </source>
</evidence>
<dbReference type="SUPFAM" id="SSF46689">
    <property type="entry name" value="Homeodomain-like"/>
    <property type="match status" value="1"/>
</dbReference>
<feature type="region of interest" description="Disordered" evidence="4">
    <location>
        <begin position="1"/>
        <end position="25"/>
    </location>
</feature>
<evidence type="ECO:0000313" key="9">
    <source>
        <dbReference type="Proteomes" id="UP000634647"/>
    </source>
</evidence>
<feature type="domain" description="HTH araC/xylS-type" evidence="5">
    <location>
        <begin position="183"/>
        <end position="281"/>
    </location>
</feature>
<evidence type="ECO:0000256" key="1">
    <source>
        <dbReference type="ARBA" id="ARBA00023015"/>
    </source>
</evidence>
<proteinExistence type="predicted"/>
<evidence type="ECO:0000313" key="6">
    <source>
        <dbReference type="EMBL" id="GHE01328.1"/>
    </source>
</evidence>
<comment type="caution">
    <text evidence="6">The sequence shown here is derived from an EMBL/GenBank/DDBJ whole genome shotgun (WGS) entry which is preliminary data.</text>
</comment>
<gene>
    <name evidence="6" type="ORF">GCM10008024_16360</name>
    <name evidence="7" type="ORF">SAMN05444006_10798</name>
</gene>
<dbReference type="GO" id="GO:0043565">
    <property type="term" value="F:sequence-specific DNA binding"/>
    <property type="evidence" value="ECO:0007669"/>
    <property type="project" value="InterPro"/>
</dbReference>
<protein>
    <submittedName>
        <fullName evidence="7">AraC-type DNA-binding protein</fullName>
    </submittedName>
    <submittedName>
        <fullName evidence="6">Transcriptional regulator</fullName>
    </submittedName>
</protein>
<name>A0AAN4UQL3_9RHOB</name>
<dbReference type="InterPro" id="IPR018060">
    <property type="entry name" value="HTH_AraC"/>
</dbReference>
<dbReference type="PANTHER" id="PTHR43280:SF32">
    <property type="entry name" value="TRANSCRIPTIONAL REGULATORY PROTEIN"/>
    <property type="match status" value="1"/>
</dbReference>
<keyword evidence="3" id="KW-0804">Transcription</keyword>
<reference evidence="6" key="1">
    <citation type="journal article" date="2014" name="Int. J. Syst. Evol. Microbiol.">
        <title>Complete genome sequence of Corynebacterium casei LMG S-19264T (=DSM 44701T), isolated from a smear-ripened cheese.</title>
        <authorList>
            <consortium name="US DOE Joint Genome Institute (JGI-PGF)"/>
            <person name="Walter F."/>
            <person name="Albersmeier A."/>
            <person name="Kalinowski J."/>
            <person name="Ruckert C."/>
        </authorList>
    </citation>
    <scope>NUCLEOTIDE SEQUENCE</scope>
    <source>
        <strain evidence="6">CGMCC 1.10859</strain>
    </source>
</reference>
<dbReference type="Proteomes" id="UP000199541">
    <property type="component" value="Unassembled WGS sequence"/>
</dbReference>
<dbReference type="PANTHER" id="PTHR43280">
    <property type="entry name" value="ARAC-FAMILY TRANSCRIPTIONAL REGULATOR"/>
    <property type="match status" value="1"/>
</dbReference>